<dbReference type="PANTHER" id="PTHR30055:SF226">
    <property type="entry name" value="HTH-TYPE TRANSCRIPTIONAL REGULATOR PKSA"/>
    <property type="match status" value="1"/>
</dbReference>
<evidence type="ECO:0000256" key="2">
    <source>
        <dbReference type="PROSITE-ProRule" id="PRU00335"/>
    </source>
</evidence>
<protein>
    <submittedName>
        <fullName evidence="4">TetR/AcrR family transcriptional regulator</fullName>
    </submittedName>
</protein>
<evidence type="ECO:0000259" key="3">
    <source>
        <dbReference type="PROSITE" id="PS50977"/>
    </source>
</evidence>
<dbReference type="InterPro" id="IPR001647">
    <property type="entry name" value="HTH_TetR"/>
</dbReference>
<dbReference type="Gene3D" id="1.10.357.10">
    <property type="entry name" value="Tetracycline Repressor, domain 2"/>
    <property type="match status" value="1"/>
</dbReference>
<dbReference type="PROSITE" id="PS01081">
    <property type="entry name" value="HTH_TETR_1"/>
    <property type="match status" value="1"/>
</dbReference>
<dbReference type="EMBL" id="JAUMKJ010000007">
    <property type="protein sequence ID" value="MDO3676734.1"/>
    <property type="molecule type" value="Genomic_DNA"/>
</dbReference>
<dbReference type="PROSITE" id="PS50977">
    <property type="entry name" value="HTH_TETR_2"/>
    <property type="match status" value="1"/>
</dbReference>
<dbReference type="RefSeq" id="WP_275452142.1">
    <property type="nucleotide sequence ID" value="NZ_JARLKN010000072.1"/>
</dbReference>
<dbReference type="InterPro" id="IPR023772">
    <property type="entry name" value="DNA-bd_HTH_TetR-type_CS"/>
</dbReference>
<dbReference type="SUPFAM" id="SSF46689">
    <property type="entry name" value="Homeodomain-like"/>
    <property type="match status" value="1"/>
</dbReference>
<accession>A0ABT8V5N8</accession>
<evidence type="ECO:0000256" key="1">
    <source>
        <dbReference type="ARBA" id="ARBA00023125"/>
    </source>
</evidence>
<name>A0ABT8V5N8_9BACL</name>
<dbReference type="InterPro" id="IPR050109">
    <property type="entry name" value="HTH-type_TetR-like_transc_reg"/>
</dbReference>
<dbReference type="Proteomes" id="UP001168883">
    <property type="component" value="Unassembled WGS sequence"/>
</dbReference>
<dbReference type="PANTHER" id="PTHR30055">
    <property type="entry name" value="HTH-TYPE TRANSCRIPTIONAL REGULATOR RUTR"/>
    <property type="match status" value="1"/>
</dbReference>
<dbReference type="PRINTS" id="PR00455">
    <property type="entry name" value="HTHTETR"/>
</dbReference>
<organism evidence="4 5">
    <name type="scientific">Paenibacillus ehimensis</name>
    <dbReference type="NCBI Taxonomy" id="79264"/>
    <lineage>
        <taxon>Bacteria</taxon>
        <taxon>Bacillati</taxon>
        <taxon>Bacillota</taxon>
        <taxon>Bacilli</taxon>
        <taxon>Bacillales</taxon>
        <taxon>Paenibacillaceae</taxon>
        <taxon>Paenibacillus</taxon>
    </lineage>
</organism>
<dbReference type="Pfam" id="PF00440">
    <property type="entry name" value="TetR_N"/>
    <property type="match status" value="1"/>
</dbReference>
<evidence type="ECO:0000313" key="5">
    <source>
        <dbReference type="Proteomes" id="UP001168883"/>
    </source>
</evidence>
<feature type="DNA-binding region" description="H-T-H motif" evidence="2">
    <location>
        <begin position="44"/>
        <end position="63"/>
    </location>
</feature>
<sequence>MGNGNFRACYDKTIDGVIVINETYAKILETAYRLFAEHGFDKTSLSMIAKEVGISKPAIYYHFASKDMLIDVLFDEITKEIDFSKSFSIRDYTKENFEAKLLADGCRMIEEQRQDEYFPRILNEYLIRGSRNEPKYEQRFHAVTEGFASGFEELLTHGAKLGVVPGERITAKAHMLTMVIDNIGNFMMIGFKFNYEDIWQEAVKSVLRSEG</sequence>
<comment type="caution">
    <text evidence="4">The sequence shown here is derived from an EMBL/GenBank/DDBJ whole genome shotgun (WGS) entry which is preliminary data.</text>
</comment>
<proteinExistence type="predicted"/>
<dbReference type="InterPro" id="IPR009057">
    <property type="entry name" value="Homeodomain-like_sf"/>
</dbReference>
<gene>
    <name evidence="4" type="ORF">Q3C12_06940</name>
</gene>
<keyword evidence="5" id="KW-1185">Reference proteome</keyword>
<evidence type="ECO:0000313" key="4">
    <source>
        <dbReference type="EMBL" id="MDO3676734.1"/>
    </source>
</evidence>
<keyword evidence="1 2" id="KW-0238">DNA-binding</keyword>
<feature type="domain" description="HTH tetR-type" evidence="3">
    <location>
        <begin position="21"/>
        <end position="81"/>
    </location>
</feature>
<reference evidence="4" key="1">
    <citation type="submission" date="2023-07" db="EMBL/GenBank/DDBJ databases">
        <authorList>
            <person name="Aktuganov G."/>
            <person name="Boyko T."/>
            <person name="Delegan Y."/>
            <person name="Galimzianova N."/>
            <person name="Gilvanova E."/>
            <person name="Korobov V."/>
            <person name="Kuzmina L."/>
            <person name="Melentiev A."/>
            <person name="Milman P."/>
            <person name="Ryabova A."/>
            <person name="Stupak E."/>
            <person name="Yasakov T."/>
            <person name="Zharikova N."/>
            <person name="Zhurenko E."/>
        </authorList>
    </citation>
    <scope>NUCLEOTIDE SEQUENCE</scope>
    <source>
        <strain evidence="4">IB-739</strain>
    </source>
</reference>